<dbReference type="EMBL" id="MU151103">
    <property type="protein sequence ID" value="KAF9450526.1"/>
    <property type="molecule type" value="Genomic_DNA"/>
</dbReference>
<keyword evidence="4" id="KW-1185">Reference proteome</keyword>
<evidence type="ECO:0000313" key="3">
    <source>
        <dbReference type="EMBL" id="KAF9450526.1"/>
    </source>
</evidence>
<feature type="transmembrane region" description="Helical" evidence="2">
    <location>
        <begin position="216"/>
        <end position="234"/>
    </location>
</feature>
<feature type="transmembrane region" description="Helical" evidence="2">
    <location>
        <begin position="38"/>
        <end position="56"/>
    </location>
</feature>
<feature type="transmembrane region" description="Helical" evidence="2">
    <location>
        <begin position="177"/>
        <end position="196"/>
    </location>
</feature>
<dbReference type="OrthoDB" id="3229610at2759"/>
<feature type="compositionally biased region" description="Basic and acidic residues" evidence="1">
    <location>
        <begin position="309"/>
        <end position="318"/>
    </location>
</feature>
<protein>
    <recommendedName>
        <fullName evidence="5">Integral membrane protein</fullName>
    </recommendedName>
</protein>
<feature type="region of interest" description="Disordered" evidence="1">
    <location>
        <begin position="282"/>
        <end position="325"/>
    </location>
</feature>
<dbReference type="PANTHER" id="PTHR33048:SF47">
    <property type="entry name" value="INTEGRAL MEMBRANE PROTEIN-RELATED"/>
    <property type="match status" value="1"/>
</dbReference>
<dbReference type="Proteomes" id="UP000807342">
    <property type="component" value="Unassembled WGS sequence"/>
</dbReference>
<evidence type="ECO:0008006" key="5">
    <source>
        <dbReference type="Google" id="ProtNLM"/>
    </source>
</evidence>
<gene>
    <name evidence="3" type="ORF">P691DRAFT_773868</name>
</gene>
<dbReference type="InterPro" id="IPR052337">
    <property type="entry name" value="SAT4-like"/>
</dbReference>
<proteinExistence type="predicted"/>
<feature type="transmembrane region" description="Helical" evidence="2">
    <location>
        <begin position="144"/>
        <end position="165"/>
    </location>
</feature>
<accession>A0A9P5XJW1</accession>
<feature type="transmembrane region" description="Helical" evidence="2">
    <location>
        <begin position="6"/>
        <end position="26"/>
    </location>
</feature>
<name>A0A9P5XJW1_9AGAR</name>
<reference evidence="3" key="1">
    <citation type="submission" date="2020-11" db="EMBL/GenBank/DDBJ databases">
        <authorList>
            <consortium name="DOE Joint Genome Institute"/>
            <person name="Ahrendt S."/>
            <person name="Riley R."/>
            <person name="Andreopoulos W."/>
            <person name="Labutti K."/>
            <person name="Pangilinan J."/>
            <person name="Ruiz-Duenas F.J."/>
            <person name="Barrasa J.M."/>
            <person name="Sanchez-Garcia M."/>
            <person name="Camarero S."/>
            <person name="Miyauchi S."/>
            <person name="Serrano A."/>
            <person name="Linde D."/>
            <person name="Babiker R."/>
            <person name="Drula E."/>
            <person name="Ayuso-Fernandez I."/>
            <person name="Pacheco R."/>
            <person name="Padilla G."/>
            <person name="Ferreira P."/>
            <person name="Barriuso J."/>
            <person name="Kellner H."/>
            <person name="Castanera R."/>
            <person name="Alfaro M."/>
            <person name="Ramirez L."/>
            <person name="Pisabarro A.G."/>
            <person name="Kuo A."/>
            <person name="Tritt A."/>
            <person name="Lipzen A."/>
            <person name="He G."/>
            <person name="Yan M."/>
            <person name="Ng V."/>
            <person name="Cullen D."/>
            <person name="Martin F."/>
            <person name="Rosso M.-N."/>
            <person name="Henrissat B."/>
            <person name="Hibbett D."/>
            <person name="Martinez A.T."/>
            <person name="Grigoriev I.V."/>
        </authorList>
    </citation>
    <scope>NUCLEOTIDE SEQUENCE</scope>
    <source>
        <strain evidence="3">MF-IS2</strain>
    </source>
</reference>
<keyword evidence="2" id="KW-0472">Membrane</keyword>
<dbReference type="AlphaFoldDB" id="A0A9P5XJW1"/>
<evidence type="ECO:0000256" key="1">
    <source>
        <dbReference type="SAM" id="MobiDB-lite"/>
    </source>
</evidence>
<evidence type="ECO:0000256" key="2">
    <source>
        <dbReference type="SAM" id="Phobius"/>
    </source>
</evidence>
<evidence type="ECO:0000313" key="4">
    <source>
        <dbReference type="Proteomes" id="UP000807342"/>
    </source>
</evidence>
<feature type="transmembrane region" description="Helical" evidence="2">
    <location>
        <begin position="108"/>
        <end position="132"/>
    </location>
</feature>
<feature type="transmembrane region" description="Helical" evidence="2">
    <location>
        <begin position="68"/>
        <end position="96"/>
    </location>
</feature>
<sequence length="385" mass="43257">MAALLTILFYILHALAIPTCVARLFYRRRTHRLWWDDFWAFVALLWDCAMIIVISLRKVQVDAKKSNFIRFATYVTAASTLWGARLCIAVTIVRLVPPGRGSLTAKGVSVLFAVIWVVLIVQKFFICGYPSLNITTCKLPKTTGILELCTSLGADIWLICSPAYLLWDSKLSHRRQVLIFSVFASNILLTGASIAHGVSIIKQSNTWVGFTSQVELAVSLMTCNLLVLVTWIYSRIYPADDRDNSSTSDYTTRTTRPPNRPVYGFEGSALILTEISTPIMTTSGNGTFDNPSSKLKSTPGSDQSRPRSRSLDDLRVVRPPESSTQPFHLHRVQTCPAIVNLYTLTTRKKPNNQYIDLKRRYRDLGFITEWITDFTGEEDDSANDA</sequence>
<comment type="caution">
    <text evidence="3">The sequence shown here is derived from an EMBL/GenBank/DDBJ whole genome shotgun (WGS) entry which is preliminary data.</text>
</comment>
<organism evidence="3 4">
    <name type="scientific">Macrolepiota fuliginosa MF-IS2</name>
    <dbReference type="NCBI Taxonomy" id="1400762"/>
    <lineage>
        <taxon>Eukaryota</taxon>
        <taxon>Fungi</taxon>
        <taxon>Dikarya</taxon>
        <taxon>Basidiomycota</taxon>
        <taxon>Agaricomycotina</taxon>
        <taxon>Agaricomycetes</taxon>
        <taxon>Agaricomycetidae</taxon>
        <taxon>Agaricales</taxon>
        <taxon>Agaricineae</taxon>
        <taxon>Agaricaceae</taxon>
        <taxon>Macrolepiota</taxon>
    </lineage>
</organism>
<feature type="compositionally biased region" description="Polar residues" evidence="1">
    <location>
        <begin position="282"/>
        <end position="300"/>
    </location>
</feature>
<keyword evidence="2" id="KW-1133">Transmembrane helix</keyword>
<dbReference type="PANTHER" id="PTHR33048">
    <property type="entry name" value="PTH11-LIKE INTEGRAL MEMBRANE PROTEIN (AFU_ORTHOLOGUE AFUA_5G11245)"/>
    <property type="match status" value="1"/>
</dbReference>
<keyword evidence="2" id="KW-0812">Transmembrane</keyword>